<accession>A0A8E4GFK2</accession>
<reference evidence="2 3" key="1">
    <citation type="submission" date="2020-07" db="EMBL/GenBank/DDBJ databases">
        <authorList>
            <person name="Teixeira M."/>
        </authorList>
    </citation>
    <scope>NUCLEOTIDE SEQUENCE [LARGE SCALE GENOMIC DNA]</scope>
    <source>
        <strain evidence="2">1</strain>
        <strain evidence="1">Xanthomonas sp. CPBF 367</strain>
    </source>
</reference>
<evidence type="ECO:0000313" key="1">
    <source>
        <dbReference type="EMBL" id="CAD0327691.1"/>
    </source>
</evidence>
<dbReference type="EMBL" id="LR861803">
    <property type="protein sequence ID" value="CAD1792113.1"/>
    <property type="molecule type" value="Genomic_DNA"/>
</dbReference>
<dbReference type="RefSeq" id="WP_147421338.1">
    <property type="nucleotide sequence ID" value="NZ_LR861803.1"/>
</dbReference>
<dbReference type="EMBL" id="LR824641">
    <property type="protein sequence ID" value="CAD0327691.1"/>
    <property type="molecule type" value="Genomic_DNA"/>
</dbReference>
<name>A0A8E4GFK2_9XANT</name>
<dbReference type="GeneID" id="79389492"/>
<evidence type="ECO:0000313" key="2">
    <source>
        <dbReference type="EMBL" id="CAD1792113.1"/>
    </source>
</evidence>
<protein>
    <recommendedName>
        <fullName evidence="4">TniQ family protein</fullName>
    </recommendedName>
</protein>
<gene>
    <name evidence="2" type="ORF">XSP_002179</name>
</gene>
<evidence type="ECO:0000313" key="3">
    <source>
        <dbReference type="Proteomes" id="UP000515493"/>
    </source>
</evidence>
<evidence type="ECO:0008006" key="4">
    <source>
        <dbReference type="Google" id="ProtNLM"/>
    </source>
</evidence>
<proteinExistence type="predicted"/>
<organism evidence="2 3">
    <name type="scientific">Xanthomonas euroxanthea</name>
    <dbReference type="NCBI Taxonomy" id="2259622"/>
    <lineage>
        <taxon>Bacteria</taxon>
        <taxon>Pseudomonadati</taxon>
        <taxon>Pseudomonadota</taxon>
        <taxon>Gammaproteobacteria</taxon>
        <taxon>Lysobacterales</taxon>
        <taxon>Lysobacteraceae</taxon>
        <taxon>Xanthomonas</taxon>
    </lineage>
</organism>
<dbReference type="AlphaFoldDB" id="A0A8E4GFK2"/>
<dbReference type="KEGG" id="xeu:XSP_002179"/>
<sequence length="448" mass="49967">MSSEASAPVSFVAHLPEHWENNSLFGAYAAIGRFNLCRAYDIAKLIERPLRIFQPCRPPSPTHLFEFMNWVAQLKVASDEITHQLLRRVIAKARQDLTEAPLEWYRATVFWCPQCMKQSHHKAIHQHRSLWFCREHQVRLEQFCNYCGQHIGYRVFFDREPLQCGGCGSRLDGLDDGATSQTAAPKASSVEDQLTCQIAEQVQVAGLPWLSGSPRPLGISPQDVRIHAAERMRAAAPCPQSRVLSQYFRFIPPRQVTKTLVNSHAEAISRIAAQARTLARKSGHACMQGIGGGSGKHKLQCPCSIGFSLWCLRSQLEQANTAAWSDNVNLLAYEGSHLGLCLSVSWLAHVQAPLMGKTSASEMLLAFWDIPSTIRSPRTRSEHTYDTSAFVSHTFQWSAVHCSHVGNQVMSLGQSLSTSGRRSLSHVQSDVIADARWIMDQLGVSARR</sequence>
<dbReference type="Proteomes" id="UP000515493">
    <property type="component" value="Chromosome"/>
</dbReference>